<evidence type="ECO:0000313" key="1">
    <source>
        <dbReference type="EMBL" id="SVB27029.1"/>
    </source>
</evidence>
<dbReference type="AlphaFoldDB" id="A0A382CMC2"/>
<reference evidence="1" key="1">
    <citation type="submission" date="2018-05" db="EMBL/GenBank/DDBJ databases">
        <authorList>
            <person name="Lanie J.A."/>
            <person name="Ng W.-L."/>
            <person name="Kazmierczak K.M."/>
            <person name="Andrzejewski T.M."/>
            <person name="Davidsen T.M."/>
            <person name="Wayne K.J."/>
            <person name="Tettelin H."/>
            <person name="Glass J.I."/>
            <person name="Rusch D."/>
            <person name="Podicherti R."/>
            <person name="Tsui H.-C.T."/>
            <person name="Winkler M.E."/>
        </authorList>
    </citation>
    <scope>NUCLEOTIDE SEQUENCE</scope>
</reference>
<proteinExistence type="predicted"/>
<sequence>ISEGEFAACTGLSSLDAFLVLSTSGVFPGYYLCAPYLIQCFWENLNLPECHVTQLVKGGNLALGK</sequence>
<feature type="non-terminal residue" evidence="1">
    <location>
        <position position="1"/>
    </location>
</feature>
<gene>
    <name evidence="1" type="ORF">METZ01_LOCUS179883</name>
</gene>
<name>A0A382CMC2_9ZZZZ</name>
<organism evidence="1">
    <name type="scientific">marine metagenome</name>
    <dbReference type="NCBI Taxonomy" id="408172"/>
    <lineage>
        <taxon>unclassified sequences</taxon>
        <taxon>metagenomes</taxon>
        <taxon>ecological metagenomes</taxon>
    </lineage>
</organism>
<accession>A0A382CMC2</accession>
<protein>
    <submittedName>
        <fullName evidence="1">Uncharacterized protein</fullName>
    </submittedName>
</protein>
<dbReference type="EMBL" id="UINC01035122">
    <property type="protein sequence ID" value="SVB27029.1"/>
    <property type="molecule type" value="Genomic_DNA"/>
</dbReference>